<protein>
    <recommendedName>
        <fullName evidence="1">DUF7869 domain-containing protein</fullName>
    </recommendedName>
</protein>
<dbReference type="VEuPathDB" id="FungiDB:RhiirFUN_005304"/>
<dbReference type="InterPro" id="IPR057191">
    <property type="entry name" value="DUF7869"/>
</dbReference>
<sequence>MSSATPVYNFIELGLEEYEENEMVLDVVHDLMTFFKDSTNCTCRNSSNKKDLRTCFEKVGFKRFFERHLELKALEKHEFELHIKSQLMVFEISNEKDEKNEKDKKSRHSYRYSFNISLPLCKPAYMKLCNLNDYKLLTLQTHLQENGLIERTHGNTGCVSRRNSKVFVDFNITSSVKEYLVQYGTIYGLPSPMRHRNDSGNFIYLPTGENYTSIYKKYKEDFYLEHDESETIISYSTFRRLWHELIPNLKFQPSASDLCEKCVEFKAKMQAAKSDIDKYNIIKDQYEEHHKAADLERKHYNDNIEKSKQDLSIAHICYDWAQNVSIPYSPQQVGSIFFKTAYAVHLFGVCKTEGGENRQINFVITEDEFPKGVSKGANTTLNMVYQAIKTFAKDGKKDLHITCDNCIAQNKNNLSLFFWSWLSMLGWYNNITINFMIPGHTKFICDSFFGHIKKTYRNQKVNTVDDIEDIVNNSSKGNEGLRYNGGIGWKWFDFQNFFSKNNFINLPHITKYHHFRFSNLLEDLGKVYCSENSGGVEICHKLLRDDNNFNINEKLDILDVMHISEERKKYLYQKIRQHIEDPYKDVYYL</sequence>
<dbReference type="EMBL" id="CAGKOT010000085">
    <property type="protein sequence ID" value="CAB5393815.1"/>
    <property type="molecule type" value="Genomic_DNA"/>
</dbReference>
<organism evidence="2 3">
    <name type="scientific">Rhizophagus irregularis</name>
    <dbReference type="NCBI Taxonomy" id="588596"/>
    <lineage>
        <taxon>Eukaryota</taxon>
        <taxon>Fungi</taxon>
        <taxon>Fungi incertae sedis</taxon>
        <taxon>Mucoromycota</taxon>
        <taxon>Glomeromycotina</taxon>
        <taxon>Glomeromycetes</taxon>
        <taxon>Glomerales</taxon>
        <taxon>Glomeraceae</taxon>
        <taxon>Rhizophagus</taxon>
    </lineage>
</organism>
<evidence type="ECO:0000259" key="1">
    <source>
        <dbReference type="Pfam" id="PF25273"/>
    </source>
</evidence>
<comment type="caution">
    <text evidence="2">The sequence shown here is derived from an EMBL/GenBank/DDBJ whole genome shotgun (WGS) entry which is preliminary data.</text>
</comment>
<reference evidence="2" key="1">
    <citation type="submission" date="2020-05" db="EMBL/GenBank/DDBJ databases">
        <authorList>
            <person name="Rincon C."/>
            <person name="Sanders R I."/>
            <person name="Robbins C."/>
            <person name="Chaturvedi A."/>
        </authorList>
    </citation>
    <scope>NUCLEOTIDE SEQUENCE</scope>
    <source>
        <strain evidence="2">CHB12</strain>
    </source>
</reference>
<dbReference type="PANTHER" id="PTHR34415:SF1">
    <property type="entry name" value="INTEGRASE CATALYTIC DOMAIN-CONTAINING PROTEIN"/>
    <property type="match status" value="1"/>
</dbReference>
<gene>
    <name evidence="2" type="ORF">CHRIB12_LOCUS23020</name>
</gene>
<dbReference type="PANTHER" id="PTHR34415">
    <property type="entry name" value="INTEGRASE CATALYTIC DOMAIN-CONTAINING PROTEIN"/>
    <property type="match status" value="1"/>
</dbReference>
<dbReference type="Pfam" id="PF25273">
    <property type="entry name" value="DUF7869"/>
    <property type="match status" value="1"/>
</dbReference>
<name>A0A915ZWJ7_9GLOM</name>
<feature type="domain" description="DUF7869" evidence="1">
    <location>
        <begin position="344"/>
        <end position="519"/>
    </location>
</feature>
<dbReference type="AlphaFoldDB" id="A0A915ZWJ7"/>
<accession>A0A915ZWJ7</accession>
<dbReference type="Proteomes" id="UP000684084">
    <property type="component" value="Unassembled WGS sequence"/>
</dbReference>
<evidence type="ECO:0000313" key="2">
    <source>
        <dbReference type="EMBL" id="CAB5393815.1"/>
    </source>
</evidence>
<dbReference type="OrthoDB" id="2420595at2759"/>
<evidence type="ECO:0000313" key="3">
    <source>
        <dbReference type="Proteomes" id="UP000684084"/>
    </source>
</evidence>
<proteinExistence type="predicted"/>